<dbReference type="Proteomes" id="UP000188603">
    <property type="component" value="Chromosome"/>
</dbReference>
<dbReference type="RefSeq" id="WP_169835400.1">
    <property type="nucleotide sequence ID" value="NZ_CP019699.1"/>
</dbReference>
<dbReference type="Gene3D" id="3.30.470.20">
    <property type="entry name" value="ATP-grasp fold, B domain"/>
    <property type="match status" value="1"/>
</dbReference>
<accession>A0A1U9K4L1</accession>
<evidence type="ECO:0000256" key="1">
    <source>
        <dbReference type="PROSITE-ProRule" id="PRU00409"/>
    </source>
</evidence>
<keyword evidence="4" id="KW-1185">Reference proteome</keyword>
<dbReference type="STRING" id="1471761.B0W44_03570"/>
<dbReference type="GO" id="GO:0046872">
    <property type="term" value="F:metal ion binding"/>
    <property type="evidence" value="ECO:0007669"/>
    <property type="project" value="InterPro"/>
</dbReference>
<reference evidence="3 4" key="1">
    <citation type="journal article" date="2015" name="Int. J. Syst. Evol. Microbiol.">
        <title>Novibacillus thermophilus gen. nov., sp. nov., a Gram-staining-negative and moderately thermophilic member of the family Thermoactinomycetaceae.</title>
        <authorList>
            <person name="Yang G."/>
            <person name="Chen J."/>
            <person name="Zhou S."/>
        </authorList>
    </citation>
    <scope>NUCLEOTIDE SEQUENCE [LARGE SCALE GENOMIC DNA]</scope>
    <source>
        <strain evidence="3 4">SG-1</strain>
    </source>
</reference>
<protein>
    <recommendedName>
        <fullName evidence="2">ATP-grasp domain-containing protein</fullName>
    </recommendedName>
</protein>
<keyword evidence="1" id="KW-0547">Nucleotide-binding</keyword>
<dbReference type="InterPro" id="IPR026838">
    <property type="entry name" value="YheC/D"/>
</dbReference>
<dbReference type="PROSITE" id="PS50975">
    <property type="entry name" value="ATP_GRASP"/>
    <property type="match status" value="1"/>
</dbReference>
<proteinExistence type="predicted"/>
<gene>
    <name evidence="3" type="ORF">B0W44_03570</name>
</gene>
<feature type="domain" description="ATP-grasp" evidence="2">
    <location>
        <begin position="384"/>
        <end position="457"/>
    </location>
</feature>
<organism evidence="3 4">
    <name type="scientific">Novibacillus thermophilus</name>
    <dbReference type="NCBI Taxonomy" id="1471761"/>
    <lineage>
        <taxon>Bacteria</taxon>
        <taxon>Bacillati</taxon>
        <taxon>Bacillota</taxon>
        <taxon>Bacilli</taxon>
        <taxon>Bacillales</taxon>
        <taxon>Thermoactinomycetaceae</taxon>
        <taxon>Novibacillus</taxon>
    </lineage>
</organism>
<keyword evidence="1" id="KW-0067">ATP-binding</keyword>
<dbReference type="EMBL" id="CP019699">
    <property type="protein sequence ID" value="AQS54987.1"/>
    <property type="molecule type" value="Genomic_DNA"/>
</dbReference>
<dbReference type="GO" id="GO:0005524">
    <property type="term" value="F:ATP binding"/>
    <property type="evidence" value="ECO:0007669"/>
    <property type="project" value="UniProtKB-UniRule"/>
</dbReference>
<dbReference type="SUPFAM" id="SSF56059">
    <property type="entry name" value="Glutathione synthetase ATP-binding domain-like"/>
    <property type="match status" value="1"/>
</dbReference>
<dbReference type="Pfam" id="PF14398">
    <property type="entry name" value="ATPgrasp_YheCD"/>
    <property type="match status" value="1"/>
</dbReference>
<evidence type="ECO:0000259" key="2">
    <source>
        <dbReference type="PROSITE" id="PS50975"/>
    </source>
</evidence>
<dbReference type="KEGG" id="ntr:B0W44_03570"/>
<name>A0A1U9K4L1_9BACL</name>
<sequence length="463" mass="52834">MNSYVCRIHRLKSAPTKAVIMTTSLIQKLRCTHGTSVRVSCGNKQVITRIASVNRPGDAMYIPANIAHALALPSTSTTRVTFQNKTLRMGPVIGILTTGFTGSSLKPFGARTSLFKQFLAAGKEEGPVFFVFTPSMVNWQDETIAGWFIHYHPTLKQYIWKADRAPFPDVVYDRVPNRKKELEPCVVQCKGRLLKHRHRIHWFNQGFFNKWNVHEQLYNHPLASYYIPETVRSPNVFKLKEMLNHHRMIYLKPSGGSLGLGIIRITYDPTYGYYCRYHALQTGRNVLKRFKSLDRLVQHLFPNQTGLIDRYIAQQGIRLIRHEDRPVDFRLHMHKNGKNEWKVVGMAAKVAGSGSVTTHVRTGGSVIPADTLFQMKYGEKGAHMRKQLEQSAKEIAVALEETTDGILGELGMDMGLDTNHHVWLFEVNAKPGRHIFYHPYLRAAGRESARYITEYSLKLADFI</sequence>
<evidence type="ECO:0000313" key="3">
    <source>
        <dbReference type="EMBL" id="AQS54987.1"/>
    </source>
</evidence>
<evidence type="ECO:0000313" key="4">
    <source>
        <dbReference type="Proteomes" id="UP000188603"/>
    </source>
</evidence>
<dbReference type="InterPro" id="IPR011761">
    <property type="entry name" value="ATP-grasp"/>
</dbReference>
<dbReference type="AlphaFoldDB" id="A0A1U9K4L1"/>